<proteinExistence type="predicted"/>
<evidence type="ECO:0000313" key="3">
    <source>
        <dbReference type="Proteomes" id="UP000679779"/>
    </source>
</evidence>
<gene>
    <name evidence="2" type="ORF">J2TS6_52110</name>
</gene>
<feature type="compositionally biased region" description="Polar residues" evidence="1">
    <location>
        <begin position="25"/>
        <end position="42"/>
    </location>
</feature>
<name>A0A919XPC2_9BACL</name>
<keyword evidence="3" id="KW-1185">Reference proteome</keyword>
<protein>
    <submittedName>
        <fullName evidence="2">Uncharacterized protein</fullName>
    </submittedName>
</protein>
<dbReference type="Proteomes" id="UP000679779">
    <property type="component" value="Unassembled WGS sequence"/>
</dbReference>
<sequence>MKGSIVKIAVPAICAAIALSGCTGTPKQKAQTKPVRIQSNANHPHGAHRLTNDGLREDASTDGHPHLNSIKVIPKFNGEKVRTTNENGTTYSGMGSGVYSRIGTSSLHNTPESKTLEDRLESAGITGISVLTLGDSVYIGDPEHHTHIKNSEPQPHKVLSPNEGSSGRGYMSQKGGYGYTIGQRDNTKTNLQVIRAETLGVYGKKVKVYTVHDPKAIQAIKRVKTAMRAGTPVSKMSKDMAVIKKSAHLDQNK</sequence>
<dbReference type="EMBL" id="BORQ01000008">
    <property type="protein sequence ID" value="GIO34070.1"/>
    <property type="molecule type" value="Genomic_DNA"/>
</dbReference>
<organism evidence="2 3">
    <name type="scientific">Paenibacillus albilobatus</name>
    <dbReference type="NCBI Taxonomy" id="2716884"/>
    <lineage>
        <taxon>Bacteria</taxon>
        <taxon>Bacillati</taxon>
        <taxon>Bacillota</taxon>
        <taxon>Bacilli</taxon>
        <taxon>Bacillales</taxon>
        <taxon>Paenibacillaceae</taxon>
        <taxon>Paenibacillus</taxon>
    </lineage>
</organism>
<reference evidence="2" key="1">
    <citation type="submission" date="2021-03" db="EMBL/GenBank/DDBJ databases">
        <title>Antimicrobial resistance genes in bacteria isolated from Japanese honey, and their potential for conferring macrolide and lincosamide resistance in the American foulbrood pathogen Paenibacillus larvae.</title>
        <authorList>
            <person name="Okamoto M."/>
            <person name="Kumagai M."/>
            <person name="Kanamori H."/>
            <person name="Takamatsu D."/>
        </authorList>
    </citation>
    <scope>NUCLEOTIDE SEQUENCE</scope>
    <source>
        <strain evidence="2">J2TS6</strain>
    </source>
</reference>
<accession>A0A919XPC2</accession>
<feature type="region of interest" description="Disordered" evidence="1">
    <location>
        <begin position="25"/>
        <end position="68"/>
    </location>
</feature>
<evidence type="ECO:0000313" key="2">
    <source>
        <dbReference type="EMBL" id="GIO34070.1"/>
    </source>
</evidence>
<feature type="region of interest" description="Disordered" evidence="1">
    <location>
        <begin position="144"/>
        <end position="183"/>
    </location>
</feature>
<dbReference type="RefSeq" id="WP_160043429.1">
    <property type="nucleotide sequence ID" value="NZ_BORQ01000008.1"/>
</dbReference>
<comment type="caution">
    <text evidence="2">The sequence shown here is derived from an EMBL/GenBank/DDBJ whole genome shotgun (WGS) entry which is preliminary data.</text>
</comment>
<evidence type="ECO:0000256" key="1">
    <source>
        <dbReference type="SAM" id="MobiDB-lite"/>
    </source>
</evidence>
<feature type="compositionally biased region" description="Basic and acidic residues" evidence="1">
    <location>
        <begin position="50"/>
        <end position="65"/>
    </location>
</feature>
<dbReference type="PROSITE" id="PS51257">
    <property type="entry name" value="PROKAR_LIPOPROTEIN"/>
    <property type="match status" value="1"/>
</dbReference>
<dbReference type="AlphaFoldDB" id="A0A919XPC2"/>